<reference evidence="1 2" key="1">
    <citation type="journal article" date="2018" name="PLoS ONE">
        <title>The draft genome of Kipferlia bialata reveals reductive genome evolution in fornicate parasites.</title>
        <authorList>
            <person name="Tanifuji G."/>
            <person name="Takabayashi S."/>
            <person name="Kume K."/>
            <person name="Takagi M."/>
            <person name="Nakayama T."/>
            <person name="Kamikawa R."/>
            <person name="Inagaki Y."/>
            <person name="Hashimoto T."/>
        </authorList>
    </citation>
    <scope>NUCLEOTIDE SEQUENCE [LARGE SCALE GENOMIC DNA]</scope>
    <source>
        <strain evidence="1">NY0173</strain>
    </source>
</reference>
<comment type="caution">
    <text evidence="1">The sequence shown here is derived from an EMBL/GenBank/DDBJ whole genome shotgun (WGS) entry which is preliminary data.</text>
</comment>
<evidence type="ECO:0000313" key="2">
    <source>
        <dbReference type="Proteomes" id="UP000265618"/>
    </source>
</evidence>
<accession>A0A391P014</accession>
<evidence type="ECO:0000313" key="1">
    <source>
        <dbReference type="EMBL" id="GCA63833.1"/>
    </source>
</evidence>
<feature type="non-terminal residue" evidence="1">
    <location>
        <position position="1"/>
    </location>
</feature>
<proteinExistence type="predicted"/>
<name>A0A391P014_9EUKA</name>
<keyword evidence="2" id="KW-1185">Reference proteome</keyword>
<dbReference type="AlphaFoldDB" id="A0A391P014"/>
<gene>
    <name evidence="1" type="ORF">KIPB_012136</name>
</gene>
<dbReference type="EMBL" id="BDIP01005244">
    <property type="protein sequence ID" value="GCA63833.1"/>
    <property type="molecule type" value="Genomic_DNA"/>
</dbReference>
<sequence>PVRIPEIPGFRDPVEHPCFELL</sequence>
<organism evidence="1 2">
    <name type="scientific">Kipferlia bialata</name>
    <dbReference type="NCBI Taxonomy" id="797122"/>
    <lineage>
        <taxon>Eukaryota</taxon>
        <taxon>Metamonada</taxon>
        <taxon>Carpediemonas-like organisms</taxon>
        <taxon>Kipferlia</taxon>
    </lineage>
</organism>
<protein>
    <submittedName>
        <fullName evidence="1">Uncharacterized protein</fullName>
    </submittedName>
</protein>
<dbReference type="Proteomes" id="UP000265618">
    <property type="component" value="Unassembled WGS sequence"/>
</dbReference>